<dbReference type="PANTHER" id="PTHR20922">
    <property type="entry name" value="DNL-TYPE ZINC FINGER PROTEIN"/>
    <property type="match status" value="1"/>
</dbReference>
<dbReference type="GO" id="GO:0008270">
    <property type="term" value="F:zinc ion binding"/>
    <property type="evidence" value="ECO:0007669"/>
    <property type="project" value="UniProtKB-KW"/>
</dbReference>
<evidence type="ECO:0000259" key="5">
    <source>
        <dbReference type="PROSITE" id="PS51501"/>
    </source>
</evidence>
<accession>A0AAE9W968</accession>
<dbReference type="GO" id="GO:0005739">
    <property type="term" value="C:mitochondrion"/>
    <property type="evidence" value="ECO:0007669"/>
    <property type="project" value="TreeGrafter"/>
</dbReference>
<keyword evidence="3" id="KW-0862">Zinc</keyword>
<dbReference type="GeneID" id="80875560"/>
<keyword evidence="1" id="KW-0479">Metal-binding</keyword>
<protein>
    <submittedName>
        <fullName evidence="6">TIM23 translocase complex subunit Tim15</fullName>
    </submittedName>
</protein>
<dbReference type="EMBL" id="CP115611">
    <property type="protein sequence ID" value="WBW71499.1"/>
    <property type="molecule type" value="Genomic_DNA"/>
</dbReference>
<gene>
    <name evidence="6" type="primary">tim15</name>
    <name evidence="6" type="ORF">SOMG_02078</name>
</gene>
<keyword evidence="7" id="KW-1185">Reference proteome</keyword>
<dbReference type="GO" id="GO:0006457">
    <property type="term" value="P:protein folding"/>
    <property type="evidence" value="ECO:0007669"/>
    <property type="project" value="TreeGrafter"/>
</dbReference>
<evidence type="ECO:0000313" key="7">
    <source>
        <dbReference type="Proteomes" id="UP001212411"/>
    </source>
</evidence>
<organism evidence="6 7">
    <name type="scientific">Schizosaccharomyces osmophilus</name>
    <dbReference type="NCBI Taxonomy" id="2545709"/>
    <lineage>
        <taxon>Eukaryota</taxon>
        <taxon>Fungi</taxon>
        <taxon>Dikarya</taxon>
        <taxon>Ascomycota</taxon>
        <taxon>Taphrinomycotina</taxon>
        <taxon>Schizosaccharomycetes</taxon>
        <taxon>Schizosaccharomycetales</taxon>
        <taxon>Schizosaccharomycetaceae</taxon>
        <taxon>Schizosaccharomyces</taxon>
    </lineage>
</organism>
<dbReference type="GO" id="GO:0030150">
    <property type="term" value="P:protein import into mitochondrial matrix"/>
    <property type="evidence" value="ECO:0007669"/>
    <property type="project" value="TreeGrafter"/>
</dbReference>
<evidence type="ECO:0000256" key="3">
    <source>
        <dbReference type="ARBA" id="ARBA00022833"/>
    </source>
</evidence>
<dbReference type="GO" id="GO:0050821">
    <property type="term" value="P:protein stabilization"/>
    <property type="evidence" value="ECO:0007669"/>
    <property type="project" value="TreeGrafter"/>
</dbReference>
<dbReference type="PANTHER" id="PTHR20922:SF13">
    <property type="entry name" value="DNL-TYPE ZINC FINGER PROTEIN"/>
    <property type="match status" value="1"/>
</dbReference>
<feature type="domain" description="DNL-type" evidence="5">
    <location>
        <begin position="70"/>
        <end position="165"/>
    </location>
</feature>
<keyword evidence="2 4" id="KW-0863">Zinc-finger</keyword>
<evidence type="ECO:0000256" key="1">
    <source>
        <dbReference type="ARBA" id="ARBA00022723"/>
    </source>
</evidence>
<dbReference type="RefSeq" id="XP_056035742.1">
    <property type="nucleotide sequence ID" value="XM_056180871.1"/>
</dbReference>
<sequence length="180" mass="20546">MLRNLRGFQRFSNRFLVNYLPSRLLLSHAGKLSPFQRQTDFSHKCLFHCSSNLHNDSKVPISKSAENVEQPKPAYHITFTCTVCNHRSGHKMSKQAYHNGTVFVQCPHCKNRHLMADHLKIFNDKRVTIEDILSNKGEVLKKGFGQIVDGNVVEIEPENLRIKTDIKAPSPDTSAYSKND</sequence>
<evidence type="ECO:0000256" key="2">
    <source>
        <dbReference type="ARBA" id="ARBA00022771"/>
    </source>
</evidence>
<name>A0AAE9W968_9SCHI</name>
<evidence type="ECO:0000256" key="4">
    <source>
        <dbReference type="PROSITE-ProRule" id="PRU00834"/>
    </source>
</evidence>
<reference evidence="6 7" key="1">
    <citation type="journal article" date="2023" name="G3 (Bethesda)">
        <title>A high-quality reference genome for the fission yeast Schizosaccharomyces osmophilus.</title>
        <authorList>
            <person name="Jia G.S."/>
            <person name="Zhang W.C."/>
            <person name="Liang Y."/>
            <person name="Liu X.H."/>
            <person name="Rhind N."/>
            <person name="Pidoux A."/>
            <person name="Brysch-Herzberg M."/>
            <person name="Du L.L."/>
        </authorList>
    </citation>
    <scope>NUCLEOTIDE SEQUENCE [LARGE SCALE GENOMIC DNA]</scope>
    <source>
        <strain evidence="6 7">CBS 15793</strain>
    </source>
</reference>
<dbReference type="PROSITE" id="PS51501">
    <property type="entry name" value="ZF_DNL"/>
    <property type="match status" value="1"/>
</dbReference>
<dbReference type="InterPro" id="IPR007853">
    <property type="entry name" value="Znf_DNL-typ"/>
</dbReference>
<dbReference type="GO" id="GO:0051087">
    <property type="term" value="F:protein-folding chaperone binding"/>
    <property type="evidence" value="ECO:0007669"/>
    <property type="project" value="TreeGrafter"/>
</dbReference>
<proteinExistence type="predicted"/>
<evidence type="ECO:0000313" key="6">
    <source>
        <dbReference type="EMBL" id="WBW71499.1"/>
    </source>
</evidence>
<dbReference type="Pfam" id="PF05180">
    <property type="entry name" value="zf-DNL"/>
    <property type="match status" value="1"/>
</dbReference>
<dbReference type="AlphaFoldDB" id="A0AAE9W968"/>
<dbReference type="InterPro" id="IPR024158">
    <property type="entry name" value="Mt_import_TIM15"/>
</dbReference>
<dbReference type="KEGG" id="som:SOMG_02078"/>
<dbReference type="Proteomes" id="UP001212411">
    <property type="component" value="Chromosome 1"/>
</dbReference>